<dbReference type="GO" id="GO:0009229">
    <property type="term" value="P:thiamine diphosphate biosynthetic process"/>
    <property type="evidence" value="ECO:0007669"/>
    <property type="project" value="InterPro"/>
</dbReference>
<keyword evidence="2 5" id="KW-0547">Nucleotide-binding</keyword>
<dbReference type="GO" id="GO:0016301">
    <property type="term" value="F:kinase activity"/>
    <property type="evidence" value="ECO:0007669"/>
    <property type="project" value="UniProtKB-KW"/>
</dbReference>
<sequence length="239" mass="26732">MDFGLWETYYRKILDDFGFERKDDEKTAQVLDDILFEQGCLTLEDLHEKVDFSTKFIVFGAGPSLKEHIKKIKENYDLIDYVLIAADGATTALVEEKIVPDIIATDLDGKINDILYANAHGASLVIHGHGNNMDAVRNYTPFFDNVLGTTQAQSHGNLYNFGGFTDGDRAMFLAIALGASELTLAGMDFGDVVTKYSRPNIAEETAKADEIKTKKLKYAELFTKWIDDNEDVKIINLKS</sequence>
<dbReference type="EMBL" id="CP017803">
    <property type="protein sequence ID" value="ATZ59030.1"/>
    <property type="molecule type" value="Genomic_DNA"/>
</dbReference>
<evidence type="ECO:0000256" key="1">
    <source>
        <dbReference type="ARBA" id="ARBA00022679"/>
    </source>
</evidence>
<dbReference type="GO" id="GO:2001118">
    <property type="term" value="P:tetrahydromethanopterin biosynthetic process"/>
    <property type="evidence" value="ECO:0007669"/>
    <property type="project" value="UniProtKB-UniRule"/>
</dbReference>
<dbReference type="EC" id="2.7.6.3" evidence="5"/>
<keyword evidence="4 5" id="KW-0067">ATP-binding</keyword>
<keyword evidence="1 5" id="KW-0808">Transferase</keyword>
<dbReference type="GO" id="GO:0000287">
    <property type="term" value="F:magnesium ion binding"/>
    <property type="evidence" value="ECO:0007669"/>
    <property type="project" value="UniProtKB-UniRule"/>
</dbReference>
<dbReference type="GeneID" id="78817302"/>
<dbReference type="Proteomes" id="UP000232133">
    <property type="component" value="Chromosome"/>
</dbReference>
<comment type="pathway">
    <text evidence="5">Cofactor biosynthesis; 5,6,7,8-tetrahydromethanopterin biosynthesis.</text>
</comment>
<dbReference type="PANTHER" id="PTHR39648">
    <property type="entry name" value="6-HYDROXYMETHYL-7,8-DIHYDROPTERIN PYROPHOSPHOKINASE"/>
    <property type="match status" value="1"/>
</dbReference>
<dbReference type="SUPFAM" id="SSF63999">
    <property type="entry name" value="Thiamin pyrophosphokinase, catalytic domain"/>
    <property type="match status" value="1"/>
</dbReference>
<gene>
    <name evidence="5" type="primary">mptE</name>
    <name evidence="7" type="ORF">BK798_00685</name>
</gene>
<dbReference type="GO" id="GO:0003848">
    <property type="term" value="F:2-amino-4-hydroxy-6-hydroxymethyldihydropteridine diphosphokinase activity"/>
    <property type="evidence" value="ECO:0007669"/>
    <property type="project" value="UniProtKB-UniRule"/>
</dbReference>
<dbReference type="GO" id="GO:0004788">
    <property type="term" value="F:thiamine diphosphokinase activity"/>
    <property type="evidence" value="ECO:0007669"/>
    <property type="project" value="InterPro"/>
</dbReference>
<dbReference type="HAMAP" id="MF_02131">
    <property type="entry name" value="HMPDK_arch"/>
    <property type="match status" value="1"/>
</dbReference>
<evidence type="ECO:0000259" key="6">
    <source>
        <dbReference type="Pfam" id="PF01973"/>
    </source>
</evidence>
<dbReference type="AlphaFoldDB" id="A0A2H4U4J2"/>
<dbReference type="Pfam" id="PF01973">
    <property type="entry name" value="MptE-like"/>
    <property type="match status" value="1"/>
</dbReference>
<evidence type="ECO:0000313" key="7">
    <source>
        <dbReference type="EMBL" id="ATZ59030.1"/>
    </source>
</evidence>
<evidence type="ECO:0000256" key="3">
    <source>
        <dbReference type="ARBA" id="ARBA00022777"/>
    </source>
</evidence>
<comment type="function">
    <text evidence="5">Catalyzes the transfer of diphosphate from ATP to 6-hydroxymethyl-7,8-dihydropterin (6-HMD), leading to 6-hydroxymethyl-7,8-dihydropterin diphosphate (6-HMDP).</text>
</comment>
<dbReference type="UniPathway" id="UPA00065"/>
<proteinExistence type="inferred from homology"/>
<dbReference type="Gene3D" id="3.90.1480.10">
    <property type="entry name" value="Alpha-2,3-sialyltransferase"/>
    <property type="match status" value="1"/>
</dbReference>
<comment type="similarity">
    <text evidence="5">Belongs to the archaeal 6-HMPDK family.</text>
</comment>
<evidence type="ECO:0000313" key="8">
    <source>
        <dbReference type="Proteomes" id="UP000232133"/>
    </source>
</evidence>
<dbReference type="InterPro" id="IPR036759">
    <property type="entry name" value="TPK_catalytic_sf"/>
</dbReference>
<dbReference type="PANTHER" id="PTHR39648:SF1">
    <property type="entry name" value="6-HYDROXYMETHYL-7,8-DIHYDROPTERIN PYROPHOSPHOKINASE"/>
    <property type="match status" value="1"/>
</dbReference>
<evidence type="ECO:0000256" key="5">
    <source>
        <dbReference type="HAMAP-Rule" id="MF_02131"/>
    </source>
</evidence>
<dbReference type="InterPro" id="IPR027510">
    <property type="entry name" value="HMPDK_MptE"/>
</dbReference>
<accession>A0A2H4U4J2</accession>
<name>A0A2H4U4J2_METSM</name>
<comment type="cofactor">
    <cofactor evidence="5">
        <name>Mg(2+)</name>
        <dbReference type="ChEBI" id="CHEBI:18420"/>
    </cofactor>
</comment>
<dbReference type="GO" id="GO:0005524">
    <property type="term" value="F:ATP binding"/>
    <property type="evidence" value="ECO:0007669"/>
    <property type="project" value="UniProtKB-UniRule"/>
</dbReference>
<dbReference type="OMA" id="HAHGDNM"/>
<evidence type="ECO:0000256" key="2">
    <source>
        <dbReference type="ARBA" id="ARBA00022741"/>
    </source>
</evidence>
<dbReference type="InterPro" id="IPR002826">
    <property type="entry name" value="MptE-like"/>
</dbReference>
<keyword evidence="3 5" id="KW-0418">Kinase</keyword>
<comment type="catalytic activity">
    <reaction evidence="5">
        <text>6-hydroxymethyl-7,8-dihydropterin + ATP = (7,8-dihydropterin-6-yl)methyl diphosphate + AMP + H(+)</text>
        <dbReference type="Rhea" id="RHEA:11412"/>
        <dbReference type="ChEBI" id="CHEBI:15378"/>
        <dbReference type="ChEBI" id="CHEBI:30616"/>
        <dbReference type="ChEBI" id="CHEBI:44841"/>
        <dbReference type="ChEBI" id="CHEBI:72950"/>
        <dbReference type="ChEBI" id="CHEBI:456215"/>
        <dbReference type="EC" id="2.7.6.3"/>
    </reaction>
</comment>
<evidence type="ECO:0000256" key="4">
    <source>
        <dbReference type="ARBA" id="ARBA00022840"/>
    </source>
</evidence>
<organism evidence="7 8">
    <name type="scientific">Methanobrevibacter smithii</name>
    <dbReference type="NCBI Taxonomy" id="2173"/>
    <lineage>
        <taxon>Archaea</taxon>
        <taxon>Methanobacteriati</taxon>
        <taxon>Methanobacteriota</taxon>
        <taxon>Methanomada group</taxon>
        <taxon>Methanobacteria</taxon>
        <taxon>Methanobacteriales</taxon>
        <taxon>Methanobacteriaceae</taxon>
        <taxon>Methanobrevibacter</taxon>
    </lineage>
</organism>
<dbReference type="RefSeq" id="WP_011954034.1">
    <property type="nucleotide sequence ID" value="NZ_CAYASF010000061.1"/>
</dbReference>
<protein>
    <recommendedName>
        <fullName evidence="5">6-hydroxymethyl-7,8-dihydropterin pyrophosphokinase</fullName>
        <shortName evidence="5">HPPK</shortName>
        <ecNumber evidence="5">2.7.6.3</ecNumber>
    </recommendedName>
    <alternativeName>
        <fullName evidence="5">2-amino-4-hydroxy-6-hydroxymethyldihydropteridine pyrophosphokinase</fullName>
    </alternativeName>
    <alternativeName>
        <fullName evidence="5">6-hydroxymethyl-7,8-dihydropterin diphosphokinase</fullName>
        <shortName evidence="5">6-HMPDK</shortName>
    </alternativeName>
    <alternativeName>
        <fullName evidence="5">7,8-dihydro-6-hydroxymethylpterin diphosphokinase</fullName>
    </alternativeName>
    <alternativeName>
        <fullName evidence="5">7,8-dihydro-6-hydroxymethylpterin pyrophosphokinase</fullName>
        <shortName evidence="5">PPPK</shortName>
    </alternativeName>
</protein>
<keyword evidence="5" id="KW-0460">Magnesium</keyword>
<feature type="domain" description="6-hydroxymethylpterin diphosphokinase MptE-like" evidence="6">
    <location>
        <begin position="43"/>
        <end position="191"/>
    </location>
</feature>
<reference evidence="7 8" key="1">
    <citation type="submission" date="2016-10" db="EMBL/GenBank/DDBJ databases">
        <authorList>
            <person name="Varghese N."/>
        </authorList>
    </citation>
    <scope>NUCLEOTIDE SEQUENCE [LARGE SCALE GENOMIC DNA]</scope>
    <source>
        <strain evidence="7 8">KB11</strain>
    </source>
</reference>